<dbReference type="EMBL" id="KQ090342">
    <property type="protein sequence ID" value="KMS97059.1"/>
    <property type="molecule type" value="Genomic_DNA"/>
</dbReference>
<dbReference type="InterPro" id="IPR023561">
    <property type="entry name" value="Carbonic_anhydrase_a-class"/>
</dbReference>
<dbReference type="PROSITE" id="PS51144">
    <property type="entry name" value="ALPHA_CA_2"/>
    <property type="match status" value="1"/>
</dbReference>
<evidence type="ECO:0000256" key="5">
    <source>
        <dbReference type="ARBA" id="ARBA00023239"/>
    </source>
</evidence>
<keyword evidence="5 6" id="KW-0456">Lyase</keyword>
<dbReference type="AlphaFoldDB" id="A0A0J8B744"/>
<dbReference type="GO" id="GO:0008270">
    <property type="term" value="F:zinc ion binding"/>
    <property type="evidence" value="ECO:0007669"/>
    <property type="project" value="UniProtKB-UniRule"/>
</dbReference>
<sequence>MKISHIMRTSKLVFSFLLLLSLGTSIVAQEVEDESEFNYIQGDERGPENWGNIKPEWATCNTGRKQSPINLFAPFPETVPNFVRITRLYQPGQTTIKNRGHDIKLEWTEGSSSIQINGVDYILRQCHWHSPSEHAINGRRYALEAHFVHQSLDNKVAVIGFLYHYGNPDPFLSSIEDKIRSISNNASTDAGVISPSQVRMEGSQYYRYSGSLTTPPCDEGVIWTVENMLGTVSIEQVQLLRNAVDDGSRENARPLQPVNRRWVHLYDTRLRVDDETLHTPSAASM</sequence>
<evidence type="ECO:0000256" key="2">
    <source>
        <dbReference type="ARBA" id="ARBA00012925"/>
    </source>
</evidence>
<evidence type="ECO:0000256" key="1">
    <source>
        <dbReference type="ARBA" id="ARBA00001947"/>
    </source>
</evidence>
<evidence type="ECO:0000256" key="4">
    <source>
        <dbReference type="ARBA" id="ARBA00022833"/>
    </source>
</evidence>
<feature type="chain" id="PRO_5025091373" description="Carbonic anhydrase" evidence="6">
    <location>
        <begin position="29"/>
        <end position="285"/>
    </location>
</feature>
<evidence type="ECO:0000313" key="8">
    <source>
        <dbReference type="EMBL" id="KMS97059.1"/>
    </source>
</evidence>
<dbReference type="eggNOG" id="KOG0382">
    <property type="taxonomic scope" value="Eukaryota"/>
</dbReference>
<gene>
    <name evidence="8" type="ORF">BVRB_7g179200</name>
</gene>
<dbReference type="Gene3D" id="3.10.200.10">
    <property type="entry name" value="Alpha carbonic anhydrase"/>
    <property type="match status" value="1"/>
</dbReference>
<evidence type="ECO:0000256" key="6">
    <source>
        <dbReference type="RuleBase" id="RU367011"/>
    </source>
</evidence>
<evidence type="ECO:0000256" key="3">
    <source>
        <dbReference type="ARBA" id="ARBA00022723"/>
    </source>
</evidence>
<evidence type="ECO:0000313" key="9">
    <source>
        <dbReference type="Proteomes" id="UP000035740"/>
    </source>
</evidence>
<dbReference type="EC" id="4.2.1.1" evidence="2 6"/>
<dbReference type="KEGG" id="bvg:104908843"/>
<dbReference type="InterPro" id="IPR036398">
    <property type="entry name" value="CA_dom_sf"/>
</dbReference>
<dbReference type="CDD" id="cd03124">
    <property type="entry name" value="alpha_CA_prokaryotic_like"/>
    <property type="match status" value="1"/>
</dbReference>
<dbReference type="SUPFAM" id="SSF51069">
    <property type="entry name" value="Carbonic anhydrase"/>
    <property type="match status" value="1"/>
</dbReference>
<feature type="domain" description="Alpha-carbonic anhydrase" evidence="7">
    <location>
        <begin position="35"/>
        <end position="267"/>
    </location>
</feature>
<dbReference type="InterPro" id="IPR041891">
    <property type="entry name" value="Alpha_CA_prokaryot-like"/>
</dbReference>
<dbReference type="InterPro" id="IPR018338">
    <property type="entry name" value="Carbonic_anhydrase_a-class_CS"/>
</dbReference>
<keyword evidence="3 6" id="KW-0479">Metal-binding</keyword>
<dbReference type="GO" id="GO:0006730">
    <property type="term" value="P:one-carbon metabolic process"/>
    <property type="evidence" value="ECO:0007669"/>
    <property type="project" value="TreeGrafter"/>
</dbReference>
<reference evidence="8 9" key="1">
    <citation type="journal article" date="2014" name="Nature">
        <title>The genome of the recently domesticated crop plant sugar beet (Beta vulgaris).</title>
        <authorList>
            <person name="Dohm J.C."/>
            <person name="Minoche A.E."/>
            <person name="Holtgrawe D."/>
            <person name="Capella-Gutierrez S."/>
            <person name="Zakrzewski F."/>
            <person name="Tafer H."/>
            <person name="Rupp O."/>
            <person name="Sorensen T.R."/>
            <person name="Stracke R."/>
            <person name="Reinhardt R."/>
            <person name="Goesmann A."/>
            <person name="Kraft T."/>
            <person name="Schulz B."/>
            <person name="Stadler P.F."/>
            <person name="Schmidt T."/>
            <person name="Gabaldon T."/>
            <person name="Lehrach H."/>
            <person name="Weisshaar B."/>
            <person name="Himmelbauer H."/>
        </authorList>
    </citation>
    <scope>NUCLEOTIDE SEQUENCE [LARGE SCALE GENOMIC DNA]</scope>
    <source>
        <tissue evidence="8">Taproot</tissue>
    </source>
</reference>
<dbReference type="Proteomes" id="UP000035740">
    <property type="component" value="Unassembled WGS sequence"/>
</dbReference>
<comment type="similarity">
    <text evidence="6">Belongs to the alpha-carbonic anhydrase family.</text>
</comment>
<dbReference type="GO" id="GO:0004089">
    <property type="term" value="F:carbonate dehydratase activity"/>
    <property type="evidence" value="ECO:0007669"/>
    <property type="project" value="UniProtKB-UniRule"/>
</dbReference>
<comment type="catalytic activity">
    <reaction evidence="6">
        <text>hydrogencarbonate + H(+) = CO2 + H2O</text>
        <dbReference type="Rhea" id="RHEA:10748"/>
        <dbReference type="ChEBI" id="CHEBI:15377"/>
        <dbReference type="ChEBI" id="CHEBI:15378"/>
        <dbReference type="ChEBI" id="CHEBI:16526"/>
        <dbReference type="ChEBI" id="CHEBI:17544"/>
        <dbReference type="EC" id="4.2.1.1"/>
    </reaction>
</comment>
<dbReference type="InterPro" id="IPR001148">
    <property type="entry name" value="CA_dom"/>
</dbReference>
<proteinExistence type="inferred from homology"/>
<comment type="cofactor">
    <cofactor evidence="1 6">
        <name>Zn(2+)</name>
        <dbReference type="ChEBI" id="CHEBI:29105"/>
    </cofactor>
</comment>
<dbReference type="SMART" id="SM01057">
    <property type="entry name" value="Carb_anhydrase"/>
    <property type="match status" value="1"/>
</dbReference>
<name>A0A0J8B744_BETVV</name>
<feature type="signal peptide" evidence="6">
    <location>
        <begin position="1"/>
        <end position="28"/>
    </location>
</feature>
<dbReference type="PANTHER" id="PTHR18952">
    <property type="entry name" value="CARBONIC ANHYDRASE"/>
    <property type="match status" value="1"/>
</dbReference>
<dbReference type="PROSITE" id="PS00162">
    <property type="entry name" value="ALPHA_CA_1"/>
    <property type="match status" value="1"/>
</dbReference>
<comment type="function">
    <text evidence="6">Reversible hydration of carbon dioxide.</text>
</comment>
<protein>
    <recommendedName>
        <fullName evidence="2 6">Carbonic anhydrase</fullName>
        <ecNumber evidence="2 6">4.2.1.1</ecNumber>
    </recommendedName>
</protein>
<keyword evidence="9" id="KW-1185">Reference proteome</keyword>
<keyword evidence="4 6" id="KW-0862">Zinc</keyword>
<dbReference type="Pfam" id="PF00194">
    <property type="entry name" value="Carb_anhydrase"/>
    <property type="match status" value="1"/>
</dbReference>
<dbReference type="Gramene" id="KMS97059">
    <property type="protein sequence ID" value="KMS97059"/>
    <property type="gene ID" value="BVRB_7g179200"/>
</dbReference>
<dbReference type="OrthoDB" id="429145at2759"/>
<organism evidence="8 9">
    <name type="scientific">Beta vulgaris subsp. vulgaris</name>
    <name type="common">Beet</name>
    <dbReference type="NCBI Taxonomy" id="3555"/>
    <lineage>
        <taxon>Eukaryota</taxon>
        <taxon>Viridiplantae</taxon>
        <taxon>Streptophyta</taxon>
        <taxon>Embryophyta</taxon>
        <taxon>Tracheophyta</taxon>
        <taxon>Spermatophyta</taxon>
        <taxon>Magnoliopsida</taxon>
        <taxon>eudicotyledons</taxon>
        <taxon>Gunneridae</taxon>
        <taxon>Pentapetalae</taxon>
        <taxon>Caryophyllales</taxon>
        <taxon>Chenopodiaceae</taxon>
        <taxon>Betoideae</taxon>
        <taxon>Beta</taxon>
    </lineage>
</organism>
<evidence type="ECO:0000259" key="7">
    <source>
        <dbReference type="PROSITE" id="PS51144"/>
    </source>
</evidence>
<dbReference type="PANTHER" id="PTHR18952:SF208">
    <property type="entry name" value="CARBONIC ANHYDRASE XA-RELATED"/>
    <property type="match status" value="1"/>
</dbReference>
<dbReference type="OMA" id="GHGEAYY"/>
<keyword evidence="6" id="KW-0732">Signal</keyword>
<accession>A0A0J8B744</accession>